<protein>
    <recommendedName>
        <fullName evidence="2">SGNH hydrolase-type esterase domain-containing protein</fullName>
    </recommendedName>
</protein>
<evidence type="ECO:0000313" key="1">
    <source>
        <dbReference type="EMBL" id="VAW08296.1"/>
    </source>
</evidence>
<accession>A0A3B0TMN0</accession>
<dbReference type="AlphaFoldDB" id="A0A3B0TMN0"/>
<name>A0A3B0TMN0_9ZZZZ</name>
<dbReference type="EMBL" id="UOEI01000593">
    <property type="protein sequence ID" value="VAW08296.1"/>
    <property type="molecule type" value="Genomic_DNA"/>
</dbReference>
<organism evidence="1">
    <name type="scientific">hydrothermal vent metagenome</name>
    <dbReference type="NCBI Taxonomy" id="652676"/>
    <lineage>
        <taxon>unclassified sequences</taxon>
        <taxon>metagenomes</taxon>
        <taxon>ecological metagenomes</taxon>
    </lineage>
</organism>
<dbReference type="SUPFAM" id="SSF52266">
    <property type="entry name" value="SGNH hydrolase"/>
    <property type="match status" value="1"/>
</dbReference>
<gene>
    <name evidence="1" type="ORF">MNBD_ACTINO01-1088</name>
</gene>
<sequence length="196" mass="20488">MALAVTLLVARAGCVAGSSSSAREVSGGPVVVESMGGSTGFATDFVVWAIGDSLMVGPADRLTEARPTILIDAKKGRSFESGIDVLEHRLESGVPDVLVFALGTNNSAMSEQVVRVIRLTSDIDEVVFVNVVVPRPWESATNTVLLDTASAYASATMVDRYGGSETAAGLFRSGGYHLTADGIDTWVGMIMTEVTD</sequence>
<proteinExistence type="predicted"/>
<reference evidence="1" key="1">
    <citation type="submission" date="2018-06" db="EMBL/GenBank/DDBJ databases">
        <authorList>
            <person name="Zhirakovskaya E."/>
        </authorList>
    </citation>
    <scope>NUCLEOTIDE SEQUENCE</scope>
</reference>
<evidence type="ECO:0008006" key="2">
    <source>
        <dbReference type="Google" id="ProtNLM"/>
    </source>
</evidence>